<reference evidence="2" key="1">
    <citation type="submission" date="2021-01" db="UniProtKB">
        <authorList>
            <consortium name="EnsemblMetazoa"/>
        </authorList>
    </citation>
    <scope>IDENTIFICATION</scope>
</reference>
<sequence length="689" mass="78162">MEDCNSQSSHEGSTCKFSVENWKILNDLREEKKKLKIFEASTLLSSQESLDSINENDVNDKPCYEKVADHHNLNSFSTSCSEVSKDGISEEDLMSDIRKDYPVFEKLFGGSNSDSPKKRRRTQAFPTLKSSNNNMTRDSRRISPTDTEYSTKIKSDRSNSFRLASPTDLISSLRLKNETAANTHSTKLVSPTAYISSEELDSPVHIDQEGPALKVEKYCRRSVLEGPNRRWHIGGEQAYKEIQEDERSDLALKPLQRIADLELEKARVAEEKEVSSVMYSVTLCLFGIPKMQLFIAHLWNIIQSNEVLKKYPTLSFFIDRYREFNSGKITRIADNDTTFIEEPLGFLFSSTLEIFHEELLQAKRDGVLNETCLLGCRYGQKKTHTIISHLFRCQHLKKIFCACGYWHQEEKASVDVNVHLSEFKLKTIIMKVVRFGAQKKATTSRLLININQYTSVRDITEIIYDTVHHQVTERESLPQNNAYLLFTISIDSGEQSLPEQGANVFELLRQGDIELCVCDTTMGDRQSSELLSQSINTISTLQEEGGEQRKLLASSPACLLNASTATSIGRETTLSIPEIKGPNKQCQISALVFVKIQQLKECGSSTNILLRLPKVCHGLYLIERFQRIFSIDATSSQTHFNITIRNKAGLCAFCLNHVCHGCVVQMSDRIILSHLYQINILITDKNYVV</sequence>
<evidence type="ECO:0000313" key="3">
    <source>
        <dbReference type="Proteomes" id="UP000594262"/>
    </source>
</evidence>
<protein>
    <submittedName>
        <fullName evidence="2">Uncharacterized protein</fullName>
    </submittedName>
</protein>
<organism evidence="2 3">
    <name type="scientific">Clytia hemisphaerica</name>
    <dbReference type="NCBI Taxonomy" id="252671"/>
    <lineage>
        <taxon>Eukaryota</taxon>
        <taxon>Metazoa</taxon>
        <taxon>Cnidaria</taxon>
        <taxon>Hydrozoa</taxon>
        <taxon>Hydroidolina</taxon>
        <taxon>Leptothecata</taxon>
        <taxon>Obeliida</taxon>
        <taxon>Clytiidae</taxon>
        <taxon>Clytia</taxon>
    </lineage>
</organism>
<keyword evidence="3" id="KW-1185">Reference proteome</keyword>
<feature type="compositionally biased region" description="Basic and acidic residues" evidence="1">
    <location>
        <begin position="137"/>
        <end position="151"/>
    </location>
</feature>
<accession>A0A7M5X6F5</accession>
<dbReference type="Proteomes" id="UP000594262">
    <property type="component" value="Unplaced"/>
</dbReference>
<evidence type="ECO:0000313" key="2">
    <source>
        <dbReference type="EnsemblMetazoa" id="CLYHEMP018164.1"/>
    </source>
</evidence>
<evidence type="ECO:0000256" key="1">
    <source>
        <dbReference type="SAM" id="MobiDB-lite"/>
    </source>
</evidence>
<dbReference type="AlphaFoldDB" id="A0A7M5X6F5"/>
<proteinExistence type="predicted"/>
<name>A0A7M5X6F5_9CNID</name>
<dbReference type="OrthoDB" id="10652096at2759"/>
<dbReference type="EnsemblMetazoa" id="CLYHEMT018164.1">
    <property type="protein sequence ID" value="CLYHEMP018164.1"/>
    <property type="gene ID" value="CLYHEMG018164"/>
</dbReference>
<feature type="region of interest" description="Disordered" evidence="1">
    <location>
        <begin position="108"/>
        <end position="151"/>
    </location>
</feature>
<feature type="compositionally biased region" description="Polar residues" evidence="1">
    <location>
        <begin position="124"/>
        <end position="136"/>
    </location>
</feature>